<organism evidence="2">
    <name type="scientific">Anopheles darlingi</name>
    <name type="common">Mosquito</name>
    <dbReference type="NCBI Taxonomy" id="43151"/>
    <lineage>
        <taxon>Eukaryota</taxon>
        <taxon>Metazoa</taxon>
        <taxon>Ecdysozoa</taxon>
        <taxon>Arthropoda</taxon>
        <taxon>Hexapoda</taxon>
        <taxon>Insecta</taxon>
        <taxon>Pterygota</taxon>
        <taxon>Neoptera</taxon>
        <taxon>Endopterygota</taxon>
        <taxon>Diptera</taxon>
        <taxon>Nematocera</taxon>
        <taxon>Culicoidea</taxon>
        <taxon>Culicidae</taxon>
        <taxon>Anophelinae</taxon>
        <taxon>Anopheles</taxon>
    </lineage>
</organism>
<sequence>MGTPRTHPSPLMLFLTFSSQCISGQQNTQKKPSRKCVHLRNARWHVRGRTAAGQHYVTLRHIITDACTGAIGLHPLGDRVFQLRFVPPANHPTTTHFPLASAR</sequence>
<name>A0A2M4D779_ANODA</name>
<dbReference type="AlphaFoldDB" id="A0A2M4D779"/>
<dbReference type="EMBL" id="GGFL01009252">
    <property type="protein sequence ID" value="MBW73430.1"/>
    <property type="molecule type" value="Transcribed_RNA"/>
</dbReference>
<keyword evidence="1" id="KW-0732">Signal</keyword>
<proteinExistence type="predicted"/>
<reference evidence="2" key="1">
    <citation type="submission" date="2018-01" db="EMBL/GenBank/DDBJ databases">
        <title>An insight into the sialome of Amazonian anophelines.</title>
        <authorList>
            <person name="Ribeiro J.M."/>
            <person name="Scarpassa V."/>
            <person name="Calvo E."/>
        </authorList>
    </citation>
    <scope>NUCLEOTIDE SEQUENCE</scope>
</reference>
<feature type="chain" id="PRO_5014818120" evidence="1">
    <location>
        <begin position="25"/>
        <end position="103"/>
    </location>
</feature>
<protein>
    <submittedName>
        <fullName evidence="2">Putative secreted protein</fullName>
    </submittedName>
</protein>
<feature type="signal peptide" evidence="1">
    <location>
        <begin position="1"/>
        <end position="24"/>
    </location>
</feature>
<accession>A0A2M4D779</accession>
<evidence type="ECO:0000313" key="2">
    <source>
        <dbReference type="EMBL" id="MBW73430.1"/>
    </source>
</evidence>
<evidence type="ECO:0000256" key="1">
    <source>
        <dbReference type="SAM" id="SignalP"/>
    </source>
</evidence>